<name>A0A7X1GJ44_9PSED</name>
<evidence type="ECO:0000313" key="4">
    <source>
        <dbReference type="Proteomes" id="UP000526003"/>
    </source>
</evidence>
<accession>A0A7X1GJ44</accession>
<evidence type="ECO:0000256" key="1">
    <source>
        <dbReference type="SAM" id="SignalP"/>
    </source>
</evidence>
<dbReference type="SUPFAM" id="SSF53955">
    <property type="entry name" value="Lysozyme-like"/>
    <property type="match status" value="1"/>
</dbReference>
<dbReference type="InterPro" id="IPR008258">
    <property type="entry name" value="Transglycosylase_SLT_dom_1"/>
</dbReference>
<dbReference type="AlphaFoldDB" id="A0A7X1GJ44"/>
<evidence type="ECO:0000313" key="3">
    <source>
        <dbReference type="EMBL" id="MBC2693374.1"/>
    </source>
</evidence>
<proteinExistence type="predicted"/>
<dbReference type="Proteomes" id="UP000526003">
    <property type="component" value="Unassembled WGS sequence"/>
</dbReference>
<dbReference type="InterPro" id="IPR023346">
    <property type="entry name" value="Lysozyme-like_dom_sf"/>
</dbReference>
<dbReference type="Gene3D" id="1.10.530.10">
    <property type="match status" value="1"/>
</dbReference>
<keyword evidence="4" id="KW-1185">Reference proteome</keyword>
<protein>
    <submittedName>
        <fullName evidence="3">Lytic transglycosylase domain-containing protein</fullName>
    </submittedName>
</protein>
<comment type="caution">
    <text evidence="3">The sequence shown here is derived from an EMBL/GenBank/DDBJ whole genome shotgun (WGS) entry which is preliminary data.</text>
</comment>
<feature type="chain" id="PRO_5030687011" evidence="1">
    <location>
        <begin position="23"/>
        <end position="143"/>
    </location>
</feature>
<evidence type="ECO:0000259" key="2">
    <source>
        <dbReference type="Pfam" id="PF01464"/>
    </source>
</evidence>
<organism evidence="3 4">
    <name type="scientific">Pseudomonas kielensis</name>
    <dbReference type="NCBI Taxonomy" id="2762577"/>
    <lineage>
        <taxon>Bacteria</taxon>
        <taxon>Pseudomonadati</taxon>
        <taxon>Pseudomonadota</taxon>
        <taxon>Gammaproteobacteria</taxon>
        <taxon>Pseudomonadales</taxon>
        <taxon>Pseudomonadaceae</taxon>
        <taxon>Pseudomonas</taxon>
    </lineage>
</organism>
<dbReference type="EMBL" id="JACMYG010000047">
    <property type="protein sequence ID" value="MBC2693374.1"/>
    <property type="molecule type" value="Genomic_DNA"/>
</dbReference>
<sequence length="143" mass="15666">MKRLSLLSLLAALVVGPGSADATCFAEAAARYKVSERLLRSIQVTENVSGKADIINTSNSDGSKDIGFMQINSWWLPKLASYGIGERDLLNACVSVNVAAWILANNIVTYGRTWKAVGAYNSPHVENQRIYIQKIMNNYGRSL</sequence>
<gene>
    <name evidence="3" type="ORF">H7995_26680</name>
</gene>
<feature type="signal peptide" evidence="1">
    <location>
        <begin position="1"/>
        <end position="22"/>
    </location>
</feature>
<keyword evidence="1" id="KW-0732">Signal</keyword>
<dbReference type="RefSeq" id="WP_185819196.1">
    <property type="nucleotide sequence ID" value="NZ_JACMYG010000047.1"/>
</dbReference>
<feature type="domain" description="Transglycosylase SLT" evidence="2">
    <location>
        <begin position="24"/>
        <end position="123"/>
    </location>
</feature>
<reference evidence="3 4" key="1">
    <citation type="submission" date="2020-08" db="EMBL/GenBank/DDBJ databases">
        <title>Pseudomonas sp. nov.</title>
        <authorList>
            <person name="Gieschler S."/>
            <person name="Fiedler G."/>
            <person name="Brinks E."/>
            <person name="Boehnlein C."/>
            <person name="Franz C.M.A.P."/>
            <person name="Kabisch J."/>
        </authorList>
    </citation>
    <scope>NUCLEOTIDE SEQUENCE [LARGE SCALE GENOMIC DNA]</scope>
    <source>
        <strain evidence="3 4">MBT-1</strain>
    </source>
</reference>
<dbReference type="CDD" id="cd13400">
    <property type="entry name" value="LT_IagB-like"/>
    <property type="match status" value="1"/>
</dbReference>
<dbReference type="Pfam" id="PF01464">
    <property type="entry name" value="SLT"/>
    <property type="match status" value="1"/>
</dbReference>